<dbReference type="GO" id="GO:0005737">
    <property type="term" value="C:cytoplasm"/>
    <property type="evidence" value="ECO:0007669"/>
    <property type="project" value="TreeGrafter"/>
</dbReference>
<dbReference type="Ensembl" id="ENSLLET00000044468.1">
    <property type="protein sequence ID" value="ENSLLEP00000042759.1"/>
    <property type="gene ID" value="ENSLLEG00000026803.1"/>
</dbReference>
<evidence type="ECO:0000256" key="2">
    <source>
        <dbReference type="ARBA" id="ARBA00023054"/>
    </source>
</evidence>
<dbReference type="GeneTree" id="ENSGT00940000155572"/>
<gene>
    <name evidence="4" type="primary">TPD52L2</name>
</gene>
<keyword evidence="5" id="KW-1185">Reference proteome</keyword>
<evidence type="ECO:0000313" key="5">
    <source>
        <dbReference type="Proteomes" id="UP000694569"/>
    </source>
</evidence>
<dbReference type="AlphaFoldDB" id="A0A8C5QTD1"/>
<keyword evidence="2 3" id="KW-0175">Coiled coil</keyword>
<dbReference type="Proteomes" id="UP000694569">
    <property type="component" value="Unplaced"/>
</dbReference>
<dbReference type="InterPro" id="IPR007327">
    <property type="entry name" value="TPD52"/>
</dbReference>
<evidence type="ECO:0000313" key="4">
    <source>
        <dbReference type="Ensembl" id="ENSLLEP00000042759.1"/>
    </source>
</evidence>
<feature type="coiled-coil region" evidence="3">
    <location>
        <begin position="46"/>
        <end position="87"/>
    </location>
</feature>
<dbReference type="Pfam" id="PF04201">
    <property type="entry name" value="TPD52"/>
    <property type="match status" value="2"/>
</dbReference>
<proteinExistence type="inferred from homology"/>
<reference evidence="4" key="1">
    <citation type="submission" date="2025-08" db="UniProtKB">
        <authorList>
            <consortium name="Ensembl"/>
        </authorList>
    </citation>
    <scope>IDENTIFICATION</scope>
</reference>
<reference evidence="4" key="2">
    <citation type="submission" date="2025-09" db="UniProtKB">
        <authorList>
            <consortium name="Ensembl"/>
        </authorList>
    </citation>
    <scope>IDENTIFICATION</scope>
</reference>
<dbReference type="OrthoDB" id="10000687at2759"/>
<evidence type="ECO:0000256" key="3">
    <source>
        <dbReference type="SAM" id="Coils"/>
    </source>
</evidence>
<comment type="similarity">
    <text evidence="1">Belongs to the TPD52 family.</text>
</comment>
<evidence type="ECO:0000256" key="1">
    <source>
        <dbReference type="ARBA" id="ARBA00005702"/>
    </source>
</evidence>
<organism evidence="4 5">
    <name type="scientific">Leptobrachium leishanense</name>
    <name type="common">Leishan spiny toad</name>
    <dbReference type="NCBI Taxonomy" id="445787"/>
    <lineage>
        <taxon>Eukaryota</taxon>
        <taxon>Metazoa</taxon>
        <taxon>Chordata</taxon>
        <taxon>Craniata</taxon>
        <taxon>Vertebrata</taxon>
        <taxon>Euteleostomi</taxon>
        <taxon>Amphibia</taxon>
        <taxon>Batrachia</taxon>
        <taxon>Anura</taxon>
        <taxon>Pelobatoidea</taxon>
        <taxon>Megophryidae</taxon>
        <taxon>Leptobrachium</taxon>
    </lineage>
</organism>
<name>A0A8C5QTD1_9ANUR</name>
<sequence>MEPVKPFYINLNSPNKGLLPDTMTDVPVGPAGSQVPADAAGAALPEGMTEAEAEELRIELAKVEEEISTLRHVLSAKERHLAELKRKMGQTPLNQLKMNLSKSLQEVQMSNAYVKTTEKIGEWNEIVTQSDVYKKTSETLSQAGQKTTAALSNVGTAISRRLGDMSGFQSGRNVRESEPSFHSDARLATSLSAAGLYPPMEDYALQPRRTCVIALRRGGFQHGRCSERNSCARYSVCPALLKRLNTVTDGGRHIGTGTHDALV</sequence>
<accession>A0A8C5QTD1</accession>
<dbReference type="PANTHER" id="PTHR19307:SF13">
    <property type="entry name" value="TUMOR PROTEIN D54"/>
    <property type="match status" value="1"/>
</dbReference>
<protein>
    <submittedName>
        <fullName evidence="4">TPD52 like 2</fullName>
    </submittedName>
</protein>
<dbReference type="PANTHER" id="PTHR19307">
    <property type="entry name" value="TUMOR PROTEIN D52"/>
    <property type="match status" value="1"/>
</dbReference>